<dbReference type="InterPro" id="IPR006094">
    <property type="entry name" value="Oxid_FAD_bind_N"/>
</dbReference>
<evidence type="ECO:0000256" key="10">
    <source>
        <dbReference type="ARBA" id="ARBA00022827"/>
    </source>
</evidence>
<dbReference type="HAMAP" id="MF_00037">
    <property type="entry name" value="MurB"/>
    <property type="match status" value="1"/>
</dbReference>
<dbReference type="InterPro" id="IPR011601">
    <property type="entry name" value="MurB_C"/>
</dbReference>
<dbReference type="Pfam" id="PF02873">
    <property type="entry name" value="MurB_C"/>
    <property type="match status" value="1"/>
</dbReference>
<dbReference type="GO" id="GO:0005829">
    <property type="term" value="C:cytosol"/>
    <property type="evidence" value="ECO:0007669"/>
    <property type="project" value="TreeGrafter"/>
</dbReference>
<evidence type="ECO:0000259" key="20">
    <source>
        <dbReference type="PROSITE" id="PS51387"/>
    </source>
</evidence>
<feature type="active site" description="Proton donor" evidence="19">
    <location>
        <position position="237"/>
    </location>
</feature>
<dbReference type="GO" id="GO:0071949">
    <property type="term" value="F:FAD binding"/>
    <property type="evidence" value="ECO:0007669"/>
    <property type="project" value="InterPro"/>
</dbReference>
<sequence length="337" mass="38684">MNILENVSLKSYNTFAIDVKARYFVECWHIHEICDAVHWQKTNNLPLLILGGGSNVLFTQDFEGIVLKVSLLGKEIIREDSENVWLKVQAGENWNTLVEYCVANNWGGIENLTLIPGTVGAAPMQNIGAYGVELQDVFEYLEAFHLATGEVHRFDKKHCEFGYRESVFKNKFKNQYIILSVVLRLSKKHKLHFSYADVEKFLKEHRIEPSIKSISEAVRKIRTEKLPNPAEIGNAGSFFKNPYISKMHYEYLKRDYPNLPAYPLDENTYKVPAAWLIEQAGWKGYHEGNAGVHHRQALVLINKGNAQGKEIWELAQKIKKSIEDKFGIVLQTEVNIY</sequence>
<evidence type="ECO:0000256" key="13">
    <source>
        <dbReference type="ARBA" id="ARBA00022984"/>
    </source>
</evidence>
<dbReference type="GO" id="GO:0071555">
    <property type="term" value="P:cell wall organization"/>
    <property type="evidence" value="ECO:0007669"/>
    <property type="project" value="UniProtKB-KW"/>
</dbReference>
<dbReference type="Proteomes" id="UP000233387">
    <property type="component" value="Unassembled WGS sequence"/>
</dbReference>
<evidence type="ECO:0000256" key="12">
    <source>
        <dbReference type="ARBA" id="ARBA00022960"/>
    </source>
</evidence>
<evidence type="ECO:0000256" key="7">
    <source>
        <dbReference type="ARBA" id="ARBA00022490"/>
    </source>
</evidence>
<evidence type="ECO:0000313" key="22">
    <source>
        <dbReference type="Proteomes" id="UP000233387"/>
    </source>
</evidence>
<protein>
    <recommendedName>
        <fullName evidence="6 19">UDP-N-acetylenolpyruvoylglucosamine reductase</fullName>
        <ecNumber evidence="5 19">1.3.1.98</ecNumber>
    </recommendedName>
    <alternativeName>
        <fullName evidence="17 19">UDP-N-acetylmuramate dehydrogenase</fullName>
    </alternativeName>
</protein>
<keyword evidence="14 19" id="KW-0560">Oxidoreductase</keyword>
<evidence type="ECO:0000256" key="14">
    <source>
        <dbReference type="ARBA" id="ARBA00023002"/>
    </source>
</evidence>
<evidence type="ECO:0000256" key="19">
    <source>
        <dbReference type="HAMAP-Rule" id="MF_00037"/>
    </source>
</evidence>
<evidence type="ECO:0000256" key="3">
    <source>
        <dbReference type="ARBA" id="ARBA00004496"/>
    </source>
</evidence>
<evidence type="ECO:0000256" key="1">
    <source>
        <dbReference type="ARBA" id="ARBA00001974"/>
    </source>
</evidence>
<gene>
    <name evidence="19" type="primary">murB</name>
    <name evidence="21" type="ORF">Rain11_0999</name>
</gene>
<keyword evidence="12 19" id="KW-0133">Cell shape</keyword>
<dbReference type="Pfam" id="PF01565">
    <property type="entry name" value="FAD_binding_4"/>
    <property type="match status" value="1"/>
</dbReference>
<dbReference type="InterPro" id="IPR016169">
    <property type="entry name" value="FAD-bd_PCMH_sub2"/>
</dbReference>
<keyword evidence="15 19" id="KW-0131">Cell cycle</keyword>
<dbReference type="SUPFAM" id="SSF56176">
    <property type="entry name" value="FAD-binding/transporter-associated domain-like"/>
    <property type="match status" value="1"/>
</dbReference>
<comment type="catalytic activity">
    <reaction evidence="18 19">
        <text>UDP-N-acetyl-alpha-D-muramate + NADP(+) = UDP-N-acetyl-3-O-(1-carboxyvinyl)-alpha-D-glucosamine + NADPH + H(+)</text>
        <dbReference type="Rhea" id="RHEA:12248"/>
        <dbReference type="ChEBI" id="CHEBI:15378"/>
        <dbReference type="ChEBI" id="CHEBI:57783"/>
        <dbReference type="ChEBI" id="CHEBI:58349"/>
        <dbReference type="ChEBI" id="CHEBI:68483"/>
        <dbReference type="ChEBI" id="CHEBI:70757"/>
        <dbReference type="EC" id="1.3.1.98"/>
    </reaction>
</comment>
<keyword evidence="7 19" id="KW-0963">Cytoplasm</keyword>
<keyword evidence="10 19" id="KW-0274">FAD</keyword>
<comment type="caution">
    <text evidence="21">The sequence shown here is derived from an EMBL/GenBank/DDBJ whole genome shotgun (WGS) entry which is preliminary data.</text>
</comment>
<dbReference type="Gene3D" id="3.30.465.10">
    <property type="match status" value="1"/>
</dbReference>
<dbReference type="InterPro" id="IPR003170">
    <property type="entry name" value="MurB"/>
</dbReference>
<organism evidence="21 22">
    <name type="scientific">Raineya orbicola</name>
    <dbReference type="NCBI Taxonomy" id="2016530"/>
    <lineage>
        <taxon>Bacteria</taxon>
        <taxon>Pseudomonadati</taxon>
        <taxon>Bacteroidota</taxon>
        <taxon>Cytophagia</taxon>
        <taxon>Cytophagales</taxon>
        <taxon>Raineyaceae</taxon>
        <taxon>Raineya</taxon>
    </lineage>
</organism>
<dbReference type="OrthoDB" id="9804753at2"/>
<comment type="similarity">
    <text evidence="19">Belongs to the MurB family.</text>
</comment>
<dbReference type="GO" id="GO:0008360">
    <property type="term" value="P:regulation of cell shape"/>
    <property type="evidence" value="ECO:0007669"/>
    <property type="project" value="UniProtKB-KW"/>
</dbReference>
<comment type="cofactor">
    <cofactor evidence="1 19">
        <name>FAD</name>
        <dbReference type="ChEBI" id="CHEBI:57692"/>
    </cofactor>
</comment>
<evidence type="ECO:0000256" key="6">
    <source>
        <dbReference type="ARBA" id="ARBA00015188"/>
    </source>
</evidence>
<comment type="pathway">
    <text evidence="4 19">Cell wall biogenesis; peptidoglycan biosynthesis.</text>
</comment>
<dbReference type="EC" id="1.3.1.98" evidence="5 19"/>
<dbReference type="GO" id="GO:0051301">
    <property type="term" value="P:cell division"/>
    <property type="evidence" value="ECO:0007669"/>
    <property type="project" value="UniProtKB-KW"/>
</dbReference>
<dbReference type="PANTHER" id="PTHR21071:SF4">
    <property type="entry name" value="UDP-N-ACETYLENOLPYRUVOYLGLUCOSAMINE REDUCTASE"/>
    <property type="match status" value="1"/>
</dbReference>
<feature type="domain" description="FAD-binding PCMH-type" evidence="20">
    <location>
        <begin position="16"/>
        <end position="188"/>
    </location>
</feature>
<dbReference type="InterPro" id="IPR036318">
    <property type="entry name" value="FAD-bd_PCMH-like_sf"/>
</dbReference>
<name>A0A2N3II08_9BACT</name>
<dbReference type="PANTHER" id="PTHR21071">
    <property type="entry name" value="UDP-N-ACETYLENOLPYRUVOYLGLUCOSAMINE REDUCTASE"/>
    <property type="match status" value="1"/>
</dbReference>
<dbReference type="NCBIfam" id="NF010478">
    <property type="entry name" value="PRK13903.1"/>
    <property type="match status" value="1"/>
</dbReference>
<dbReference type="GO" id="GO:0008762">
    <property type="term" value="F:UDP-N-acetylmuramate dehydrogenase activity"/>
    <property type="evidence" value="ECO:0007669"/>
    <property type="project" value="UniProtKB-UniRule"/>
</dbReference>
<dbReference type="NCBIfam" id="NF000755">
    <property type="entry name" value="PRK00046.1"/>
    <property type="match status" value="1"/>
</dbReference>
<evidence type="ECO:0000256" key="11">
    <source>
        <dbReference type="ARBA" id="ARBA00022857"/>
    </source>
</evidence>
<keyword evidence="16 19" id="KW-0961">Cell wall biogenesis/degradation</keyword>
<evidence type="ECO:0000256" key="9">
    <source>
        <dbReference type="ARBA" id="ARBA00022630"/>
    </source>
</evidence>
<comment type="function">
    <text evidence="2 19">Cell wall formation.</text>
</comment>
<evidence type="ECO:0000256" key="2">
    <source>
        <dbReference type="ARBA" id="ARBA00003921"/>
    </source>
</evidence>
<reference evidence="21 22" key="1">
    <citation type="submission" date="2017-06" db="EMBL/GenBank/DDBJ databases">
        <title>Raineya orbicola gen. nov., sp. nov. a slightly thermophilic bacterium of the phylum Bacteroidetes and the description of Raineyaceae fam. nov.</title>
        <authorList>
            <person name="Albuquerque L."/>
            <person name="Polonia A.R.M."/>
            <person name="Barroso C."/>
            <person name="Froufe H.J.C."/>
            <person name="Lage O."/>
            <person name="Lobo-Da-Cunha A."/>
            <person name="Egas C."/>
            <person name="Da Costa M.S."/>
        </authorList>
    </citation>
    <scope>NUCLEOTIDE SEQUENCE [LARGE SCALE GENOMIC DNA]</scope>
    <source>
        <strain evidence="21 22">SPSPC-11</strain>
    </source>
</reference>
<evidence type="ECO:0000256" key="8">
    <source>
        <dbReference type="ARBA" id="ARBA00022618"/>
    </source>
</evidence>
<proteinExistence type="inferred from homology"/>
<dbReference type="AlphaFoldDB" id="A0A2N3II08"/>
<keyword evidence="8 19" id="KW-0132">Cell division</keyword>
<keyword evidence="13 19" id="KW-0573">Peptidoglycan synthesis</keyword>
<keyword evidence="9 19" id="KW-0285">Flavoprotein</keyword>
<feature type="active site" evidence="19">
    <location>
        <position position="164"/>
    </location>
</feature>
<keyword evidence="11 19" id="KW-0521">NADP</keyword>
<evidence type="ECO:0000256" key="18">
    <source>
        <dbReference type="ARBA" id="ARBA00048914"/>
    </source>
</evidence>
<evidence type="ECO:0000313" key="21">
    <source>
        <dbReference type="EMBL" id="PKQ69934.1"/>
    </source>
</evidence>
<evidence type="ECO:0000256" key="15">
    <source>
        <dbReference type="ARBA" id="ARBA00023306"/>
    </source>
</evidence>
<dbReference type="Gene3D" id="3.90.78.10">
    <property type="entry name" value="UDP-N-acetylenolpyruvoylglucosamine reductase, C-terminal domain"/>
    <property type="match status" value="1"/>
</dbReference>
<dbReference type="UniPathway" id="UPA00219"/>
<comment type="subcellular location">
    <subcellularLocation>
        <location evidence="3 19">Cytoplasm</location>
    </subcellularLocation>
</comment>
<dbReference type="GO" id="GO:0009252">
    <property type="term" value="P:peptidoglycan biosynthetic process"/>
    <property type="evidence" value="ECO:0007669"/>
    <property type="project" value="UniProtKB-UniRule"/>
</dbReference>
<evidence type="ECO:0000256" key="16">
    <source>
        <dbReference type="ARBA" id="ARBA00023316"/>
    </source>
</evidence>
<evidence type="ECO:0000256" key="17">
    <source>
        <dbReference type="ARBA" id="ARBA00031026"/>
    </source>
</evidence>
<dbReference type="PROSITE" id="PS51387">
    <property type="entry name" value="FAD_PCMH"/>
    <property type="match status" value="1"/>
</dbReference>
<feature type="active site" evidence="19">
    <location>
        <position position="333"/>
    </location>
</feature>
<dbReference type="EMBL" id="NKXO01000013">
    <property type="protein sequence ID" value="PKQ69934.1"/>
    <property type="molecule type" value="Genomic_DNA"/>
</dbReference>
<dbReference type="InterPro" id="IPR016166">
    <property type="entry name" value="FAD-bd_PCMH"/>
</dbReference>
<evidence type="ECO:0000256" key="5">
    <source>
        <dbReference type="ARBA" id="ARBA00012518"/>
    </source>
</evidence>
<keyword evidence="22" id="KW-1185">Reference proteome</keyword>
<dbReference type="NCBIfam" id="TIGR00179">
    <property type="entry name" value="murB"/>
    <property type="match status" value="1"/>
</dbReference>
<dbReference type="Gene3D" id="3.30.43.10">
    <property type="entry name" value="Uridine Diphospho-n-acetylenolpyruvylglucosamine Reductase, domain 2"/>
    <property type="match status" value="1"/>
</dbReference>
<accession>A0A2N3II08</accession>
<evidence type="ECO:0000256" key="4">
    <source>
        <dbReference type="ARBA" id="ARBA00004752"/>
    </source>
</evidence>
<dbReference type="RefSeq" id="WP_101358266.1">
    <property type="nucleotide sequence ID" value="NZ_NKXO01000013.1"/>
</dbReference>
<dbReference type="SUPFAM" id="SSF56194">
    <property type="entry name" value="Uridine diphospho-N-Acetylenolpyruvylglucosamine reductase, MurB, C-terminal domain"/>
    <property type="match status" value="1"/>
</dbReference>
<dbReference type="InterPro" id="IPR016167">
    <property type="entry name" value="FAD-bd_PCMH_sub1"/>
</dbReference>
<dbReference type="InterPro" id="IPR036635">
    <property type="entry name" value="MurB_C_sf"/>
</dbReference>